<keyword evidence="4" id="KW-1185">Reference proteome</keyword>
<accession>A0A6V7HEF1</accession>
<dbReference type="SUPFAM" id="SSF46579">
    <property type="entry name" value="Prefoldin"/>
    <property type="match status" value="1"/>
</dbReference>
<dbReference type="PANTHER" id="PTHR12674">
    <property type="entry name" value="PREFOLDIN SUBUNIT 5"/>
    <property type="match status" value="1"/>
</dbReference>
<dbReference type="PANTHER" id="PTHR12674:SF2">
    <property type="entry name" value="PREFOLDIN SUBUNIT 5"/>
    <property type="match status" value="1"/>
</dbReference>
<dbReference type="Gene3D" id="1.10.287.370">
    <property type="match status" value="1"/>
</dbReference>
<sequence>MSEVSMTETPNLRKVDLTTLNLQQLTVLRQQLDQELSIFQDSLQTLKIAQSKFQESGSCLEKITPSMEGNEILVPLTGSMYVVGKLVDTNNVLIDIGTGYYAQKKVLDAKDYFDRRVAYVTEQMEKIQQLGLEKSKVRDATMDVIEMKLQNQVPKDDAEQNFTITNNDSVYLKYELLHCAMTERDTILIDQEEWMKNFRRKKDECNE</sequence>
<protein>
    <recommendedName>
        <fullName evidence="5">Prefoldin subunit 5</fullName>
    </recommendedName>
</protein>
<dbReference type="EMBL" id="CAJDYZ010010117">
    <property type="protein sequence ID" value="CAD1477610.1"/>
    <property type="molecule type" value="Genomic_DNA"/>
</dbReference>
<dbReference type="GO" id="GO:0005737">
    <property type="term" value="C:cytoplasm"/>
    <property type="evidence" value="ECO:0007669"/>
    <property type="project" value="TreeGrafter"/>
</dbReference>
<evidence type="ECO:0000313" key="4">
    <source>
        <dbReference type="Proteomes" id="UP000752696"/>
    </source>
</evidence>
<dbReference type="GO" id="GO:1990114">
    <property type="term" value="P:RNA polymerase II core complex assembly"/>
    <property type="evidence" value="ECO:0007669"/>
    <property type="project" value="TreeGrafter"/>
</dbReference>
<dbReference type="InterPro" id="IPR009053">
    <property type="entry name" value="Prefoldin"/>
</dbReference>
<proteinExistence type="inferred from homology"/>
<dbReference type="GO" id="GO:0016272">
    <property type="term" value="C:prefoldin complex"/>
    <property type="evidence" value="ECO:0007669"/>
    <property type="project" value="InterPro"/>
</dbReference>
<organism evidence="3 4">
    <name type="scientific">Heterotrigona itama</name>
    <dbReference type="NCBI Taxonomy" id="395501"/>
    <lineage>
        <taxon>Eukaryota</taxon>
        <taxon>Metazoa</taxon>
        <taxon>Ecdysozoa</taxon>
        <taxon>Arthropoda</taxon>
        <taxon>Hexapoda</taxon>
        <taxon>Insecta</taxon>
        <taxon>Pterygota</taxon>
        <taxon>Neoptera</taxon>
        <taxon>Endopterygota</taxon>
        <taxon>Hymenoptera</taxon>
        <taxon>Apocrita</taxon>
        <taxon>Aculeata</taxon>
        <taxon>Apoidea</taxon>
        <taxon>Anthophila</taxon>
        <taxon>Apidae</taxon>
        <taxon>Heterotrigona</taxon>
    </lineage>
</organism>
<dbReference type="InterPro" id="IPR011599">
    <property type="entry name" value="PFD_alpha_archaea"/>
</dbReference>
<dbReference type="NCBIfam" id="TIGR00293">
    <property type="entry name" value="prefoldin subunit alpha"/>
    <property type="match status" value="1"/>
</dbReference>
<dbReference type="FunFam" id="1.10.287.370:FF:000004">
    <property type="entry name" value="Probable prefoldin subunit 5"/>
    <property type="match status" value="1"/>
</dbReference>
<dbReference type="AlphaFoldDB" id="A0A6V7HEF1"/>
<comment type="similarity">
    <text evidence="1">Belongs to the prefoldin subunit alpha family.</text>
</comment>
<dbReference type="OrthoDB" id="10267474at2759"/>
<evidence type="ECO:0000313" key="3">
    <source>
        <dbReference type="EMBL" id="CAD1477610.1"/>
    </source>
</evidence>
<evidence type="ECO:0008006" key="5">
    <source>
        <dbReference type="Google" id="ProtNLM"/>
    </source>
</evidence>
<dbReference type="InterPro" id="IPR004127">
    <property type="entry name" value="Prefoldin_subunit_alpha"/>
</dbReference>
<feature type="non-terminal residue" evidence="3">
    <location>
        <position position="1"/>
    </location>
</feature>
<name>A0A6V7HEF1_9HYME</name>
<dbReference type="CDD" id="cd23157">
    <property type="entry name" value="Prefoldin_5"/>
    <property type="match status" value="1"/>
</dbReference>
<evidence type="ECO:0000256" key="2">
    <source>
        <dbReference type="ARBA" id="ARBA00023186"/>
    </source>
</evidence>
<dbReference type="GO" id="GO:0051082">
    <property type="term" value="F:unfolded protein binding"/>
    <property type="evidence" value="ECO:0007669"/>
    <property type="project" value="InterPro"/>
</dbReference>
<comment type="caution">
    <text evidence="3">The sequence shown here is derived from an EMBL/GenBank/DDBJ whole genome shotgun (WGS) entry which is preliminary data.</text>
</comment>
<reference evidence="3" key="1">
    <citation type="submission" date="2020-07" db="EMBL/GenBank/DDBJ databases">
        <authorList>
            <person name="Nazaruddin N."/>
        </authorList>
    </citation>
    <scope>NUCLEOTIDE SEQUENCE</scope>
</reference>
<dbReference type="GO" id="GO:1990113">
    <property type="term" value="P:RNA polymerase I assembly"/>
    <property type="evidence" value="ECO:0007669"/>
    <property type="project" value="TreeGrafter"/>
</dbReference>
<gene>
    <name evidence="3" type="ORF">MHI_LOCUS737347</name>
</gene>
<dbReference type="GO" id="GO:0006457">
    <property type="term" value="P:protein folding"/>
    <property type="evidence" value="ECO:0007669"/>
    <property type="project" value="InterPro"/>
</dbReference>
<dbReference type="GO" id="GO:1990115">
    <property type="term" value="P:RNA polymerase III assembly"/>
    <property type="evidence" value="ECO:0007669"/>
    <property type="project" value="TreeGrafter"/>
</dbReference>
<evidence type="ECO:0000256" key="1">
    <source>
        <dbReference type="ARBA" id="ARBA00010048"/>
    </source>
</evidence>
<keyword evidence="2" id="KW-0143">Chaperone</keyword>
<dbReference type="Proteomes" id="UP000752696">
    <property type="component" value="Unassembled WGS sequence"/>
</dbReference>
<dbReference type="Pfam" id="PF02996">
    <property type="entry name" value="Prefoldin"/>
    <property type="match status" value="1"/>
</dbReference>